<name>A0ABN5JML9_FUSVA</name>
<proteinExistence type="inferred from homology"/>
<dbReference type="CDD" id="cd00616">
    <property type="entry name" value="AHBA_syn"/>
    <property type="match status" value="1"/>
</dbReference>
<evidence type="ECO:0000256" key="2">
    <source>
        <dbReference type="ARBA" id="ARBA00037999"/>
    </source>
</evidence>
<comment type="similarity">
    <text evidence="2 3">Belongs to the DegT/DnrJ/EryC1 family.</text>
</comment>
<dbReference type="InterPro" id="IPR015424">
    <property type="entry name" value="PyrdxlP-dep_Trfase"/>
</dbReference>
<dbReference type="SUPFAM" id="SSF53383">
    <property type="entry name" value="PLP-dependent transferases"/>
    <property type="match status" value="1"/>
</dbReference>
<dbReference type="PANTHER" id="PTHR30244:SF36">
    <property type="entry name" value="3-OXO-GLUCOSE-6-PHOSPHATE:GLUTAMATE AMINOTRANSFERASE"/>
    <property type="match status" value="1"/>
</dbReference>
<dbReference type="InterPro" id="IPR000653">
    <property type="entry name" value="DegT/StrS_aminotransferase"/>
</dbReference>
<keyword evidence="1 3" id="KW-0663">Pyridoxal phosphate</keyword>
<keyword evidence="5" id="KW-1185">Reference proteome</keyword>
<dbReference type="EMBL" id="CP028103">
    <property type="protein sequence ID" value="AVQ32571.1"/>
    <property type="molecule type" value="Genomic_DNA"/>
</dbReference>
<organism evidence="4 5">
    <name type="scientific">Fusobacterium varium ATCC 27725</name>
    <dbReference type="NCBI Taxonomy" id="469618"/>
    <lineage>
        <taxon>Bacteria</taxon>
        <taxon>Fusobacteriati</taxon>
        <taxon>Fusobacteriota</taxon>
        <taxon>Fusobacteriia</taxon>
        <taxon>Fusobacteriales</taxon>
        <taxon>Fusobacteriaceae</taxon>
        <taxon>Fusobacterium</taxon>
    </lineage>
</organism>
<keyword evidence="4" id="KW-0032">Aminotransferase</keyword>
<evidence type="ECO:0000313" key="4">
    <source>
        <dbReference type="EMBL" id="AVQ32571.1"/>
    </source>
</evidence>
<dbReference type="InterPro" id="IPR015421">
    <property type="entry name" value="PyrdxlP-dep_Trfase_major"/>
</dbReference>
<gene>
    <name evidence="4" type="ORF">C4N18_10245</name>
</gene>
<evidence type="ECO:0000313" key="5">
    <source>
        <dbReference type="Proteomes" id="UP000241238"/>
    </source>
</evidence>
<keyword evidence="4" id="KW-0808">Transferase</keyword>
<reference evidence="5" key="1">
    <citation type="journal article" date="2018" name="MSphere">
        <title>Fusobacterium Genomics Using MinION and Illumina Sequencing Enables Genome Completion and Correction.</title>
        <authorList>
            <person name="Todd S.M."/>
            <person name="Settlage R.E."/>
            <person name="Lahmers K.K."/>
            <person name="Slade D.J."/>
        </authorList>
    </citation>
    <scope>NUCLEOTIDE SEQUENCE [LARGE SCALE GENOMIC DNA]</scope>
    <source>
        <strain evidence="5">ATCC 27725</strain>
    </source>
</reference>
<evidence type="ECO:0000256" key="3">
    <source>
        <dbReference type="RuleBase" id="RU004508"/>
    </source>
</evidence>
<dbReference type="PANTHER" id="PTHR30244">
    <property type="entry name" value="TRANSAMINASE"/>
    <property type="match status" value="1"/>
</dbReference>
<dbReference type="Pfam" id="PF01041">
    <property type="entry name" value="DegT_DnrJ_EryC1"/>
    <property type="match status" value="1"/>
</dbReference>
<evidence type="ECO:0000256" key="1">
    <source>
        <dbReference type="ARBA" id="ARBA00022898"/>
    </source>
</evidence>
<dbReference type="PIRSF" id="PIRSF000390">
    <property type="entry name" value="PLP_StrS"/>
    <property type="match status" value="1"/>
</dbReference>
<dbReference type="GeneID" id="77468372"/>
<dbReference type="InterPro" id="IPR015422">
    <property type="entry name" value="PyrdxlP-dep_Trfase_small"/>
</dbReference>
<dbReference type="Gene3D" id="3.40.640.10">
    <property type="entry name" value="Type I PLP-dependent aspartate aminotransferase-like (Major domain)"/>
    <property type="match status" value="1"/>
</dbReference>
<sequence>MNIPLLNLKRQYKYLKNDIEKVISEILESGAYINGPYTKKLEERLKEYLNVKHVIGVANGTDALVITLKSLGIKEGDEVITTPFTFFATAEAISMVGAKPVFVDVRLEDFNIDSEKIEIAITDKTKAIMPVHLFGTPADMDKINEIAQRYNLYVIEDACQAIGAKYKGKMVGSIGDVACFSFFPTKNLGTYGDGGLITTNNDEIASICRALKAHGSGVQGETAFNFLNNIQKEVSEEKNVDDTVYNPKKYYNYLIGYNSRLDELHAGILNIKLDYLDKWNDKRIENARYFDENLKNTELKLMNLDKENKNVYHMYILQSENREKLIEKLEKNGIGYGIYYPVPLHLQKVYKKMGYKEGDMLNSEYLSKRTIAIPVDPELTEEEKEYILSVLR</sequence>
<protein>
    <submittedName>
        <fullName evidence="4">DegT/DnrJ/EryC1/StrS family aminotransferase</fullName>
    </submittedName>
</protein>
<dbReference type="RefSeq" id="WP_005947832.1">
    <property type="nucleotide sequence ID" value="NZ_CP028103.1"/>
</dbReference>
<dbReference type="GO" id="GO:0008483">
    <property type="term" value="F:transaminase activity"/>
    <property type="evidence" value="ECO:0007669"/>
    <property type="project" value="UniProtKB-KW"/>
</dbReference>
<dbReference type="Proteomes" id="UP000241238">
    <property type="component" value="Chromosome"/>
</dbReference>
<dbReference type="Gene3D" id="3.90.1150.10">
    <property type="entry name" value="Aspartate Aminotransferase, domain 1"/>
    <property type="match status" value="1"/>
</dbReference>
<accession>A0ABN5JML9</accession>